<name>A0A254NCL1_9BURK</name>
<dbReference type="AlphaFoldDB" id="A0A254NCL1"/>
<proteinExistence type="predicted"/>
<dbReference type="RefSeq" id="WP_088482767.1">
    <property type="nucleotide sequence ID" value="NZ_JBCNLH010000005.1"/>
</dbReference>
<evidence type="ECO:0000256" key="1">
    <source>
        <dbReference type="SAM" id="SignalP"/>
    </source>
</evidence>
<dbReference type="Proteomes" id="UP000197446">
    <property type="component" value="Unassembled WGS sequence"/>
</dbReference>
<evidence type="ECO:0000313" key="3">
    <source>
        <dbReference type="Proteomes" id="UP000197446"/>
    </source>
</evidence>
<feature type="signal peptide" evidence="1">
    <location>
        <begin position="1"/>
        <end position="20"/>
    </location>
</feature>
<dbReference type="SUPFAM" id="SSF53850">
    <property type="entry name" value="Periplasmic binding protein-like II"/>
    <property type="match status" value="1"/>
</dbReference>
<feature type="chain" id="PRO_5012987837" evidence="1">
    <location>
        <begin position="21"/>
        <end position="250"/>
    </location>
</feature>
<dbReference type="Gene3D" id="3.40.190.10">
    <property type="entry name" value="Periplasmic binding protein-like II"/>
    <property type="match status" value="2"/>
</dbReference>
<organism evidence="2 3">
    <name type="scientific">Roseateles puraquae</name>
    <dbReference type="NCBI Taxonomy" id="431059"/>
    <lineage>
        <taxon>Bacteria</taxon>
        <taxon>Pseudomonadati</taxon>
        <taxon>Pseudomonadota</taxon>
        <taxon>Betaproteobacteria</taxon>
        <taxon>Burkholderiales</taxon>
        <taxon>Sphaerotilaceae</taxon>
        <taxon>Roseateles</taxon>
    </lineage>
</organism>
<keyword evidence="3" id="KW-1185">Reference proteome</keyword>
<comment type="caution">
    <text evidence="2">The sequence shown here is derived from an EMBL/GenBank/DDBJ whole genome shotgun (WGS) entry which is preliminary data.</text>
</comment>
<reference evidence="2 3" key="1">
    <citation type="journal article" date="2007" name="Int. J. Syst. Evol. Microbiol.">
        <title>Description of Pelomonas aquatica sp. nov. and Pelomonas puraquae sp. nov., isolated from industrial and haemodialysis water.</title>
        <authorList>
            <person name="Gomila M."/>
            <person name="Bowien B."/>
            <person name="Falsen E."/>
            <person name="Moore E.R."/>
            <person name="Lalucat J."/>
        </authorList>
    </citation>
    <scope>NUCLEOTIDE SEQUENCE [LARGE SCALE GENOMIC DNA]</scope>
    <source>
        <strain evidence="2 3">CCUG 52769</strain>
    </source>
</reference>
<protein>
    <submittedName>
        <fullName evidence="2">Uncharacterized protein</fullName>
    </submittedName>
</protein>
<accession>A0A254NCL1</accession>
<gene>
    <name evidence="2" type="ORF">CDO81_08600</name>
</gene>
<dbReference type="OrthoDB" id="8892498at2"/>
<sequence length="250" mass="28388">MLRRACCGLIGGLALTGAHAQELTLRTVQQASSLVKYDPDSGPQRPGICMDVLHAVERVDPGLRFTGLDQLVPLRRVERMLGEGQVDAFFCLLRSPERERQWRYVPVPLYTIRHVIVQRMDDLRPVDSLLDLATMSQVKPVLVTRGTVLARKLDIAGVNLSEVSSEREALQMLTLGRTDAIYGQDVNLIRHIRDARLADRVRLGRTVFQEESQYLAVRSDLPQPTVDRLTDALRRLEREGVLRLLQEKYR</sequence>
<dbReference type="EMBL" id="NISI01000002">
    <property type="protein sequence ID" value="OWR04632.1"/>
    <property type="molecule type" value="Genomic_DNA"/>
</dbReference>
<keyword evidence="1" id="KW-0732">Signal</keyword>
<evidence type="ECO:0000313" key="2">
    <source>
        <dbReference type="EMBL" id="OWR04632.1"/>
    </source>
</evidence>